<gene>
    <name evidence="2" type="primary">106064242</name>
</gene>
<reference evidence="2" key="1">
    <citation type="submission" date="2020-05" db="UniProtKB">
        <authorList>
            <consortium name="EnsemblMetazoa"/>
        </authorList>
    </citation>
    <scope>IDENTIFICATION</scope>
    <source>
        <strain evidence="2">BB02</strain>
    </source>
</reference>
<keyword evidence="1" id="KW-1133">Transmembrane helix</keyword>
<dbReference type="VEuPathDB" id="VectorBase:BGLAX_039000"/>
<keyword evidence="1" id="KW-0472">Membrane</keyword>
<dbReference type="PANTHER" id="PTHR11785:SF512">
    <property type="entry name" value="SOBREMESA, ISOFORM B"/>
    <property type="match status" value="1"/>
</dbReference>
<dbReference type="AlphaFoldDB" id="A0A2C9KT49"/>
<feature type="transmembrane region" description="Helical" evidence="1">
    <location>
        <begin position="88"/>
        <end position="108"/>
    </location>
</feature>
<evidence type="ECO:0000313" key="2">
    <source>
        <dbReference type="EnsemblMetazoa" id="BGLB023239-PA"/>
    </source>
</evidence>
<dbReference type="InterPro" id="IPR050598">
    <property type="entry name" value="AminoAcid_Transporter"/>
</dbReference>
<proteinExistence type="predicted"/>
<dbReference type="PANTHER" id="PTHR11785">
    <property type="entry name" value="AMINO ACID TRANSPORTER"/>
    <property type="match status" value="1"/>
</dbReference>
<keyword evidence="1" id="KW-0812">Transmembrane</keyword>
<dbReference type="EnsemblMetazoa" id="BGLB023239-RA">
    <property type="protein sequence ID" value="BGLB023239-PA"/>
    <property type="gene ID" value="BGLB023239"/>
</dbReference>
<feature type="transmembrane region" description="Helical" evidence="1">
    <location>
        <begin position="56"/>
        <end position="76"/>
    </location>
</feature>
<dbReference type="GO" id="GO:0015179">
    <property type="term" value="F:L-amino acid transmembrane transporter activity"/>
    <property type="evidence" value="ECO:0007669"/>
    <property type="project" value="TreeGrafter"/>
</dbReference>
<name>A0A2C9KT49_BIOGL</name>
<dbReference type="STRING" id="6526.A0A2C9KT49"/>
<evidence type="ECO:0008006" key="4">
    <source>
        <dbReference type="Google" id="ProtNLM"/>
    </source>
</evidence>
<organism evidence="2 3">
    <name type="scientific">Biomphalaria glabrata</name>
    <name type="common">Bloodfluke planorb</name>
    <name type="synonym">Freshwater snail</name>
    <dbReference type="NCBI Taxonomy" id="6526"/>
    <lineage>
        <taxon>Eukaryota</taxon>
        <taxon>Metazoa</taxon>
        <taxon>Spiralia</taxon>
        <taxon>Lophotrochozoa</taxon>
        <taxon>Mollusca</taxon>
        <taxon>Gastropoda</taxon>
        <taxon>Heterobranchia</taxon>
        <taxon>Euthyneura</taxon>
        <taxon>Panpulmonata</taxon>
        <taxon>Hygrophila</taxon>
        <taxon>Lymnaeoidea</taxon>
        <taxon>Planorbidae</taxon>
        <taxon>Biomphalaria</taxon>
    </lineage>
</organism>
<dbReference type="Proteomes" id="UP000076420">
    <property type="component" value="Unassembled WGS sequence"/>
</dbReference>
<dbReference type="VEuPathDB" id="VectorBase:BGLB023239"/>
<dbReference type="KEGG" id="bgt:106064242"/>
<sequence>PKSKFVLKPVVAPISDTQNGECDGAADSQIVKDVPLPDDGLVTELDENAVELKRDLGLGGGISFIVGCIVGSGIFVSPKGVLDGTGSVGLSLVVWAGSGLISLMGKYIDFKT</sequence>
<accession>A0A2C9KT49</accession>
<protein>
    <recommendedName>
        <fullName evidence="4">Amino acid permease/ SLC12A domain-containing protein</fullName>
    </recommendedName>
</protein>
<dbReference type="Gene3D" id="1.20.1740.10">
    <property type="entry name" value="Amino acid/polyamine transporter I"/>
    <property type="match status" value="1"/>
</dbReference>
<evidence type="ECO:0000256" key="1">
    <source>
        <dbReference type="SAM" id="Phobius"/>
    </source>
</evidence>
<evidence type="ECO:0000313" key="3">
    <source>
        <dbReference type="Proteomes" id="UP000076420"/>
    </source>
</evidence>